<comment type="caution">
    <text evidence="2">The sequence shown here is derived from an EMBL/GenBank/DDBJ whole genome shotgun (WGS) entry which is preliminary data.</text>
</comment>
<protein>
    <submittedName>
        <fullName evidence="2">Uncharacterized protein</fullName>
    </submittedName>
</protein>
<proteinExistence type="predicted"/>
<dbReference type="EMBL" id="ASWF01000003">
    <property type="protein sequence ID" value="EOT75747.1"/>
    <property type="molecule type" value="Genomic_DNA"/>
</dbReference>
<dbReference type="Proteomes" id="UP000013877">
    <property type="component" value="Unassembled WGS sequence"/>
</dbReference>
<evidence type="ECO:0000256" key="1">
    <source>
        <dbReference type="SAM" id="MobiDB-lite"/>
    </source>
</evidence>
<dbReference type="HOGENOM" id="CLU_086564_1_0_9"/>
<accession>R2RM73</accession>
<dbReference type="EMBL" id="AJAL01000014">
    <property type="protein sequence ID" value="EOH77054.1"/>
    <property type="molecule type" value="Genomic_DNA"/>
</dbReference>
<dbReference type="eggNOG" id="ENOG502ZRBY">
    <property type="taxonomic scope" value="Bacteria"/>
</dbReference>
<organism evidence="2 4">
    <name type="scientific">Enterococcus raffinosus ATCC 49464</name>
    <dbReference type="NCBI Taxonomy" id="1158602"/>
    <lineage>
        <taxon>Bacteria</taxon>
        <taxon>Bacillati</taxon>
        <taxon>Bacillota</taxon>
        <taxon>Bacilli</taxon>
        <taxon>Lactobacillales</taxon>
        <taxon>Enterococcaceae</taxon>
        <taxon>Enterococcus</taxon>
    </lineage>
</organism>
<evidence type="ECO:0000313" key="5">
    <source>
        <dbReference type="Proteomes" id="UP000014158"/>
    </source>
</evidence>
<gene>
    <name evidence="3" type="ORF">I590_02571</name>
    <name evidence="2" type="ORF">UAK_02627</name>
</gene>
<reference evidence="2 4" key="1">
    <citation type="submission" date="2013-02" db="EMBL/GenBank/DDBJ databases">
        <title>The Genome Sequence of Enterococcus raffinosus ATCC_49464.</title>
        <authorList>
            <consortium name="The Broad Institute Genome Sequencing Platform"/>
            <consortium name="The Broad Institute Genome Sequencing Center for Infectious Disease"/>
            <person name="Earl A.M."/>
            <person name="Gilmore M.S."/>
            <person name="Lebreton F."/>
            <person name="Walker B."/>
            <person name="Young S.K."/>
            <person name="Zeng Q."/>
            <person name="Gargeya S."/>
            <person name="Fitzgerald M."/>
            <person name="Haas B."/>
            <person name="Abouelleil A."/>
            <person name="Alvarado L."/>
            <person name="Arachchi H.M."/>
            <person name="Berlin A.M."/>
            <person name="Chapman S.B."/>
            <person name="Dewar J."/>
            <person name="Goldberg J."/>
            <person name="Griggs A."/>
            <person name="Gujja S."/>
            <person name="Hansen M."/>
            <person name="Howarth C."/>
            <person name="Imamovic A."/>
            <person name="Larimer J."/>
            <person name="McCowan C."/>
            <person name="Murphy C."/>
            <person name="Neiman D."/>
            <person name="Pearson M."/>
            <person name="Priest M."/>
            <person name="Roberts A."/>
            <person name="Saif S."/>
            <person name="Shea T."/>
            <person name="Sisk P."/>
            <person name="Sykes S."/>
            <person name="Wortman J."/>
            <person name="Nusbaum C."/>
            <person name="Birren B."/>
        </authorList>
    </citation>
    <scope>NUCLEOTIDE SEQUENCE [LARGE SCALE GENOMIC DNA]</scope>
    <source>
        <strain evidence="2 4">ATCC 49464</strain>
    </source>
</reference>
<feature type="compositionally biased region" description="Basic and acidic residues" evidence="1">
    <location>
        <begin position="220"/>
        <end position="229"/>
    </location>
</feature>
<dbReference type="PATRIC" id="fig|1158602.3.peg.2627"/>
<dbReference type="RefSeq" id="WP_010745835.1">
    <property type="nucleotide sequence ID" value="NZ_ASWF01000003.1"/>
</dbReference>
<evidence type="ECO:0000313" key="2">
    <source>
        <dbReference type="EMBL" id="EOH77054.1"/>
    </source>
</evidence>
<dbReference type="AlphaFoldDB" id="R2RM73"/>
<reference evidence="3 5" key="2">
    <citation type="submission" date="2013-03" db="EMBL/GenBank/DDBJ databases">
        <title>The Genome Sequence of Enterococcus raffinosus ATCC_49464 (PacBio/Illumina hybrid assembly).</title>
        <authorList>
            <consortium name="The Broad Institute Genomics Platform"/>
            <consortium name="The Broad Institute Genome Sequencing Center for Infectious Disease"/>
            <person name="Earl A."/>
            <person name="Russ C."/>
            <person name="Gilmore M."/>
            <person name="Surin D."/>
            <person name="Walker B."/>
            <person name="Young S."/>
            <person name="Zeng Q."/>
            <person name="Gargeya S."/>
            <person name="Fitzgerald M."/>
            <person name="Haas B."/>
            <person name="Abouelleil A."/>
            <person name="Allen A.W."/>
            <person name="Alvarado L."/>
            <person name="Arachchi H.M."/>
            <person name="Berlin A.M."/>
            <person name="Chapman S.B."/>
            <person name="Gainer-Dewar J."/>
            <person name="Goldberg J."/>
            <person name="Griggs A."/>
            <person name="Gujja S."/>
            <person name="Hansen M."/>
            <person name="Howarth C."/>
            <person name="Imamovic A."/>
            <person name="Ireland A."/>
            <person name="Larimer J."/>
            <person name="McCowan C."/>
            <person name="Murphy C."/>
            <person name="Pearson M."/>
            <person name="Poon T.W."/>
            <person name="Priest M."/>
            <person name="Roberts A."/>
            <person name="Saif S."/>
            <person name="Shea T."/>
            <person name="Sisk P."/>
            <person name="Sykes S."/>
            <person name="Wortman J."/>
            <person name="Nusbaum C."/>
            <person name="Birren B."/>
        </authorList>
    </citation>
    <scope>NUCLEOTIDE SEQUENCE [LARGE SCALE GENOMIC DNA]</scope>
    <source>
        <strain evidence="3 5">ATCC 49464</strain>
    </source>
</reference>
<name>R2RM73_9ENTE</name>
<sequence>MATINGTDLPKTGYTKDTPKRFQLNAGALLTNLEYKEEKWVGNLLGATSGGSNISLVNTYRQAEIDGVFTATVGSDSIESSEGKFEVNMIEWTADNLRMALLADKVDSDGKTYPAGYEVITTRREVKETDYLKNLAYVGTITGSEKPIIIIMHHAFPTGGLEFEPQDKQEGIYKLTFEARAAAEDVNNTSIPVTILFPKEGTSGEIEGQSLKFTPDGAPTEEKESGGEE</sequence>
<keyword evidence="5" id="KW-1185">Reference proteome</keyword>
<evidence type="ECO:0000313" key="3">
    <source>
        <dbReference type="EMBL" id="EOT75747.1"/>
    </source>
</evidence>
<evidence type="ECO:0000313" key="4">
    <source>
        <dbReference type="Proteomes" id="UP000013877"/>
    </source>
</evidence>
<feature type="region of interest" description="Disordered" evidence="1">
    <location>
        <begin position="200"/>
        <end position="229"/>
    </location>
</feature>
<dbReference type="Proteomes" id="UP000014158">
    <property type="component" value="Unassembled WGS sequence"/>
</dbReference>